<dbReference type="PANTHER" id="PTHR42844">
    <property type="entry name" value="DIHYDRONEOPTERIN ALDOLASE 1-RELATED"/>
    <property type="match status" value="1"/>
</dbReference>
<dbReference type="InterPro" id="IPR006157">
    <property type="entry name" value="FolB_dom"/>
</dbReference>
<dbReference type="EMBL" id="MFYX01000050">
    <property type="protein sequence ID" value="OGK05678.1"/>
    <property type="molecule type" value="Genomic_DNA"/>
</dbReference>
<dbReference type="SUPFAM" id="SSF55620">
    <property type="entry name" value="Tetrahydrobiopterin biosynthesis enzymes-like"/>
    <property type="match status" value="1"/>
</dbReference>
<dbReference type="Gene3D" id="3.30.1130.10">
    <property type="match status" value="1"/>
</dbReference>
<gene>
    <name evidence="8" type="ORF">A2519_03770</name>
</gene>
<evidence type="ECO:0000256" key="5">
    <source>
        <dbReference type="ARBA" id="ARBA00023239"/>
    </source>
</evidence>
<organism evidence="8 9">
    <name type="scientific">Candidatus Raymondbacteria bacterium RIFOXYD12_FULL_49_13</name>
    <dbReference type="NCBI Taxonomy" id="1817890"/>
    <lineage>
        <taxon>Bacteria</taxon>
        <taxon>Raymondiibacteriota</taxon>
    </lineage>
</organism>
<proteinExistence type="inferred from homology"/>
<evidence type="ECO:0000256" key="2">
    <source>
        <dbReference type="ARBA" id="ARBA00005013"/>
    </source>
</evidence>
<reference evidence="8 9" key="1">
    <citation type="journal article" date="2016" name="Nat. Commun.">
        <title>Thousands of microbial genomes shed light on interconnected biogeochemical processes in an aquifer system.</title>
        <authorList>
            <person name="Anantharaman K."/>
            <person name="Brown C.T."/>
            <person name="Hug L.A."/>
            <person name="Sharon I."/>
            <person name="Castelle C.J."/>
            <person name="Probst A.J."/>
            <person name="Thomas B.C."/>
            <person name="Singh A."/>
            <person name="Wilkins M.J."/>
            <person name="Karaoz U."/>
            <person name="Brodie E.L."/>
            <person name="Williams K.H."/>
            <person name="Hubbard S.S."/>
            <person name="Banfield J.F."/>
        </authorList>
    </citation>
    <scope>NUCLEOTIDE SEQUENCE [LARGE SCALE GENOMIC DNA]</scope>
</reference>
<evidence type="ECO:0000313" key="8">
    <source>
        <dbReference type="EMBL" id="OGK05678.1"/>
    </source>
</evidence>
<evidence type="ECO:0000256" key="1">
    <source>
        <dbReference type="ARBA" id="ARBA00001353"/>
    </source>
</evidence>
<evidence type="ECO:0000259" key="7">
    <source>
        <dbReference type="SMART" id="SM00905"/>
    </source>
</evidence>
<dbReference type="GO" id="GO:0005737">
    <property type="term" value="C:cytoplasm"/>
    <property type="evidence" value="ECO:0007669"/>
    <property type="project" value="TreeGrafter"/>
</dbReference>
<comment type="pathway">
    <text evidence="2 6">Cofactor biosynthesis; tetrahydrofolate biosynthesis; 2-amino-4-hydroxy-6-hydroxymethyl-7,8-dihydropteridine diphosphate from 7,8-dihydroneopterin triphosphate: step 3/4.</text>
</comment>
<dbReference type="PANTHER" id="PTHR42844:SF1">
    <property type="entry name" value="DIHYDRONEOPTERIN ALDOLASE 1-RELATED"/>
    <property type="match status" value="1"/>
</dbReference>
<dbReference type="Pfam" id="PF02152">
    <property type="entry name" value="FolB"/>
    <property type="match status" value="1"/>
</dbReference>
<dbReference type="SMART" id="SM00905">
    <property type="entry name" value="FolB"/>
    <property type="match status" value="1"/>
</dbReference>
<dbReference type="NCBIfam" id="TIGR00525">
    <property type="entry name" value="folB"/>
    <property type="match status" value="1"/>
</dbReference>
<evidence type="ECO:0000256" key="4">
    <source>
        <dbReference type="ARBA" id="ARBA00022909"/>
    </source>
</evidence>
<evidence type="ECO:0000256" key="3">
    <source>
        <dbReference type="ARBA" id="ARBA00005708"/>
    </source>
</evidence>
<name>A0A1F7FGF5_UNCRA</name>
<protein>
    <recommendedName>
        <fullName evidence="6">7,8-dihydroneopterin aldolase</fullName>
        <ecNumber evidence="6">4.1.2.25</ecNumber>
    </recommendedName>
</protein>
<comment type="caution">
    <text evidence="8">The sequence shown here is derived from an EMBL/GenBank/DDBJ whole genome shotgun (WGS) entry which is preliminary data.</text>
</comment>
<evidence type="ECO:0000256" key="6">
    <source>
        <dbReference type="RuleBase" id="RU362079"/>
    </source>
</evidence>
<comment type="catalytic activity">
    <reaction evidence="1 6">
        <text>7,8-dihydroneopterin = 6-hydroxymethyl-7,8-dihydropterin + glycolaldehyde</text>
        <dbReference type="Rhea" id="RHEA:10540"/>
        <dbReference type="ChEBI" id="CHEBI:17001"/>
        <dbReference type="ChEBI" id="CHEBI:17071"/>
        <dbReference type="ChEBI" id="CHEBI:44841"/>
        <dbReference type="EC" id="4.1.2.25"/>
    </reaction>
</comment>
<dbReference type="InterPro" id="IPR043133">
    <property type="entry name" value="GTP-CH-I_C/QueF"/>
</dbReference>
<dbReference type="InterPro" id="IPR006156">
    <property type="entry name" value="Dihydroneopterin_aldolase"/>
</dbReference>
<comment type="similarity">
    <text evidence="3 6">Belongs to the DHNA family.</text>
</comment>
<comment type="function">
    <text evidence="6">Catalyzes the conversion of 7,8-dihydroneopterin to 6-hydroxymethyl-7,8-dihydropterin.</text>
</comment>
<accession>A0A1F7FGF5</accession>
<dbReference type="AlphaFoldDB" id="A0A1F7FGF5"/>
<dbReference type="Proteomes" id="UP000179243">
    <property type="component" value="Unassembled WGS sequence"/>
</dbReference>
<dbReference type="UniPathway" id="UPA00077">
    <property type="reaction ID" value="UER00154"/>
</dbReference>
<dbReference type="CDD" id="cd00534">
    <property type="entry name" value="DHNA_DHNTPE"/>
    <property type="match status" value="1"/>
</dbReference>
<keyword evidence="5 6" id="KW-0456">Lyase</keyword>
<keyword evidence="4 6" id="KW-0289">Folate biosynthesis</keyword>
<dbReference type="NCBIfam" id="TIGR00526">
    <property type="entry name" value="folB_dom"/>
    <property type="match status" value="1"/>
</dbReference>
<dbReference type="EC" id="4.1.2.25" evidence="6"/>
<dbReference type="GO" id="GO:0004150">
    <property type="term" value="F:dihydroneopterin aldolase activity"/>
    <property type="evidence" value="ECO:0007669"/>
    <property type="project" value="UniProtKB-UniRule"/>
</dbReference>
<evidence type="ECO:0000313" key="9">
    <source>
        <dbReference type="Proteomes" id="UP000179243"/>
    </source>
</evidence>
<dbReference type="GO" id="GO:0046656">
    <property type="term" value="P:folic acid biosynthetic process"/>
    <property type="evidence" value="ECO:0007669"/>
    <property type="project" value="UniProtKB-UniRule"/>
</dbReference>
<feature type="domain" description="Dihydroneopterin aldolase/epimerase" evidence="7">
    <location>
        <begin position="4"/>
        <end position="114"/>
    </location>
</feature>
<sequence>MDAIIIRDLALRAFIGIYPEEQRKKQSIVINIALSVDLRKPGKTDNIDDTVDYKKLKREIITMVESTRFNLVEHCADRIARICLADRRVKKAVVTVDKPGALRFARSVAVTIERARHG</sequence>
<dbReference type="GO" id="GO:0046654">
    <property type="term" value="P:tetrahydrofolate biosynthetic process"/>
    <property type="evidence" value="ECO:0007669"/>
    <property type="project" value="UniProtKB-UniRule"/>
</dbReference>